<feature type="transmembrane region" description="Helical" evidence="2">
    <location>
        <begin position="35"/>
        <end position="55"/>
    </location>
</feature>
<evidence type="ECO:0000313" key="4">
    <source>
        <dbReference type="EMBL" id="MED6127151.1"/>
    </source>
</evidence>
<evidence type="ECO:0000313" key="5">
    <source>
        <dbReference type="Proteomes" id="UP001341840"/>
    </source>
</evidence>
<keyword evidence="3" id="KW-0732">Signal</keyword>
<reference evidence="4 5" key="1">
    <citation type="journal article" date="2023" name="Plants (Basel)">
        <title>Bridging the Gap: Combining Genomics and Transcriptomics Approaches to Understand Stylosanthes scabra, an Orphan Legume from the Brazilian Caatinga.</title>
        <authorList>
            <person name="Ferreira-Neto J.R.C."/>
            <person name="da Silva M.D."/>
            <person name="Binneck E."/>
            <person name="de Melo N.F."/>
            <person name="da Silva R.H."/>
            <person name="de Melo A.L.T.M."/>
            <person name="Pandolfi V."/>
            <person name="Bustamante F.O."/>
            <person name="Brasileiro-Vidal A.C."/>
            <person name="Benko-Iseppon A.M."/>
        </authorList>
    </citation>
    <scope>NUCLEOTIDE SEQUENCE [LARGE SCALE GENOMIC DNA]</scope>
    <source>
        <tissue evidence="4">Leaves</tissue>
    </source>
</reference>
<keyword evidence="2" id="KW-0472">Membrane</keyword>
<dbReference type="Proteomes" id="UP001341840">
    <property type="component" value="Unassembled WGS sequence"/>
</dbReference>
<proteinExistence type="predicted"/>
<feature type="compositionally biased region" description="Basic and acidic residues" evidence="1">
    <location>
        <begin position="168"/>
        <end position="185"/>
    </location>
</feature>
<keyword evidence="2" id="KW-1133">Transmembrane helix</keyword>
<protein>
    <submittedName>
        <fullName evidence="4">Uncharacterized protein</fullName>
    </submittedName>
</protein>
<feature type="region of interest" description="Disordered" evidence="1">
    <location>
        <begin position="131"/>
        <end position="185"/>
    </location>
</feature>
<evidence type="ECO:0000256" key="2">
    <source>
        <dbReference type="SAM" id="Phobius"/>
    </source>
</evidence>
<dbReference type="EMBL" id="JASCZI010031629">
    <property type="protein sequence ID" value="MED6127151.1"/>
    <property type="molecule type" value="Genomic_DNA"/>
</dbReference>
<feature type="signal peptide" evidence="3">
    <location>
        <begin position="1"/>
        <end position="18"/>
    </location>
</feature>
<feature type="compositionally biased region" description="Low complexity" evidence="1">
    <location>
        <begin position="155"/>
        <end position="167"/>
    </location>
</feature>
<gene>
    <name evidence="4" type="ORF">PIB30_116969</name>
</gene>
<evidence type="ECO:0000256" key="3">
    <source>
        <dbReference type="SAM" id="SignalP"/>
    </source>
</evidence>
<keyword evidence="5" id="KW-1185">Reference proteome</keyword>
<sequence length="185" mass="22142">MTLHLYIVALSLLGFTSTKDIKNKKHRENRKMAKLLSLGNIFLLYFLLISVTWMTNIMGEEDVCSYYFWDDDDCKIGHDFTCFRRCQVKYGEKFIVGSCIKKHFVRHVCQCLYTCPKKKSRFENFMERFKKPNDHEHNNNNHNNNNHNNNEKNNTHNNNHNHNNNNHNHNDKNNNHNNNDKNKNE</sequence>
<comment type="caution">
    <text evidence="4">The sequence shown here is derived from an EMBL/GenBank/DDBJ whole genome shotgun (WGS) entry which is preliminary data.</text>
</comment>
<feature type="chain" id="PRO_5046041029" evidence="3">
    <location>
        <begin position="19"/>
        <end position="185"/>
    </location>
</feature>
<name>A0ABU6RSP9_9FABA</name>
<keyword evidence="2" id="KW-0812">Transmembrane</keyword>
<evidence type="ECO:0000256" key="1">
    <source>
        <dbReference type="SAM" id="MobiDB-lite"/>
    </source>
</evidence>
<organism evidence="4 5">
    <name type="scientific">Stylosanthes scabra</name>
    <dbReference type="NCBI Taxonomy" id="79078"/>
    <lineage>
        <taxon>Eukaryota</taxon>
        <taxon>Viridiplantae</taxon>
        <taxon>Streptophyta</taxon>
        <taxon>Embryophyta</taxon>
        <taxon>Tracheophyta</taxon>
        <taxon>Spermatophyta</taxon>
        <taxon>Magnoliopsida</taxon>
        <taxon>eudicotyledons</taxon>
        <taxon>Gunneridae</taxon>
        <taxon>Pentapetalae</taxon>
        <taxon>rosids</taxon>
        <taxon>fabids</taxon>
        <taxon>Fabales</taxon>
        <taxon>Fabaceae</taxon>
        <taxon>Papilionoideae</taxon>
        <taxon>50 kb inversion clade</taxon>
        <taxon>dalbergioids sensu lato</taxon>
        <taxon>Dalbergieae</taxon>
        <taxon>Pterocarpus clade</taxon>
        <taxon>Stylosanthes</taxon>
    </lineage>
</organism>
<accession>A0ABU6RSP9</accession>